<comment type="caution">
    <text evidence="1">The sequence shown here is derived from an EMBL/GenBank/DDBJ whole genome shotgun (WGS) entry which is preliminary data.</text>
</comment>
<dbReference type="EMBL" id="PKGI01000004">
    <property type="protein sequence ID" value="PLA77459.1"/>
    <property type="molecule type" value="Genomic_DNA"/>
</dbReference>
<protein>
    <submittedName>
        <fullName evidence="1">Uncharacterized protein</fullName>
    </submittedName>
</protein>
<evidence type="ECO:0000313" key="2">
    <source>
        <dbReference type="Proteomes" id="UP000234579"/>
    </source>
</evidence>
<dbReference type="RefSeq" id="WP_101811245.1">
    <property type="nucleotide sequence ID" value="NZ_JAQDSU010000037.1"/>
</dbReference>
<accession>A0A2I2ADK1</accession>
<organism evidence="1 2">
    <name type="scientific">Ligilactobacillus agilis</name>
    <dbReference type="NCBI Taxonomy" id="1601"/>
    <lineage>
        <taxon>Bacteria</taxon>
        <taxon>Bacillati</taxon>
        <taxon>Bacillota</taxon>
        <taxon>Bacilli</taxon>
        <taxon>Lactobacillales</taxon>
        <taxon>Lactobacillaceae</taxon>
        <taxon>Ligilactobacillus</taxon>
    </lineage>
</organism>
<gene>
    <name evidence="1" type="ORF">CYR79_01210</name>
</gene>
<evidence type="ECO:0000313" key="1">
    <source>
        <dbReference type="EMBL" id="PLA77459.1"/>
    </source>
</evidence>
<sequence length="156" mass="18184">MVKKLALIIHQNIIDESKLQYENVELISVQQFREFLYNFEGFKNITEKEQLDNTAVVLAYAKLEKLMFEGKKLIFSIFINDNFEGDFFQSSLEELIEKYKYELLELKLARLASSDQYAHQGYFKDSYNLADTPCNLVLKKSIANEDLKKLSDFLGG</sequence>
<dbReference type="Proteomes" id="UP000234579">
    <property type="component" value="Unassembled WGS sequence"/>
</dbReference>
<dbReference type="AlphaFoldDB" id="A0A2I2ADK1"/>
<name>A0A2I2ADK1_9LACO</name>
<reference evidence="2" key="1">
    <citation type="submission" date="2017-12" db="EMBL/GenBank/DDBJ databases">
        <authorList>
            <person name="Christensen H."/>
        </authorList>
    </citation>
    <scope>NUCLEOTIDE SEQUENCE [LARGE SCALE GENOMIC DNA]</scope>
    <source>
        <strain evidence="2">268A</strain>
    </source>
</reference>
<proteinExistence type="predicted"/>